<reference evidence="4" key="1">
    <citation type="journal article" date="2019" name="Int. J. Syst. Evol. Microbiol.">
        <title>The Global Catalogue of Microorganisms (GCM) 10K type strain sequencing project: providing services to taxonomists for standard genome sequencing and annotation.</title>
        <authorList>
            <consortium name="The Broad Institute Genomics Platform"/>
            <consortium name="The Broad Institute Genome Sequencing Center for Infectious Disease"/>
            <person name="Wu L."/>
            <person name="Ma J."/>
        </authorList>
    </citation>
    <scope>NUCLEOTIDE SEQUENCE [LARGE SCALE GENOMIC DNA]</scope>
    <source>
        <strain evidence="4">JCM 15421</strain>
    </source>
</reference>
<feature type="transmembrane region" description="Helical" evidence="1">
    <location>
        <begin position="45"/>
        <end position="63"/>
    </location>
</feature>
<evidence type="ECO:0000256" key="1">
    <source>
        <dbReference type="SAM" id="Phobius"/>
    </source>
</evidence>
<feature type="transmembrane region" description="Helical" evidence="1">
    <location>
        <begin position="247"/>
        <end position="266"/>
    </location>
</feature>
<feature type="transmembrane region" description="Helical" evidence="1">
    <location>
        <begin position="217"/>
        <end position="235"/>
    </location>
</feature>
<gene>
    <name evidence="3" type="ORF">GCM10009105_21620</name>
</gene>
<proteinExistence type="predicted"/>
<dbReference type="InterPro" id="IPR037185">
    <property type="entry name" value="EmrE-like"/>
</dbReference>
<protein>
    <submittedName>
        <fullName evidence="3">DMT family transporter</fullName>
    </submittedName>
</protein>
<comment type="caution">
    <text evidence="3">The sequence shown here is derived from an EMBL/GenBank/DDBJ whole genome shotgun (WGS) entry which is preliminary data.</text>
</comment>
<keyword evidence="1" id="KW-0472">Membrane</keyword>
<evidence type="ECO:0000313" key="4">
    <source>
        <dbReference type="Proteomes" id="UP001501523"/>
    </source>
</evidence>
<dbReference type="RefSeq" id="WP_343790858.1">
    <property type="nucleotide sequence ID" value="NZ_BAAAEU010000010.1"/>
</dbReference>
<dbReference type="Proteomes" id="UP001501523">
    <property type="component" value="Unassembled WGS sequence"/>
</dbReference>
<feature type="transmembrane region" description="Helical" evidence="1">
    <location>
        <begin position="75"/>
        <end position="94"/>
    </location>
</feature>
<feature type="transmembrane region" description="Helical" evidence="1">
    <location>
        <begin position="272"/>
        <end position="289"/>
    </location>
</feature>
<dbReference type="EMBL" id="BAAAEU010000010">
    <property type="protein sequence ID" value="GAA0715848.1"/>
    <property type="molecule type" value="Genomic_DNA"/>
</dbReference>
<name>A0ABP3TT27_9GAMM</name>
<sequence length="317" mass="32806">MNIPLRNNASALPLLAAALATLIWSSAFAAFAYGLSAFSPPELALLRFGVASLILAVPVALGMIRLPPRRDWPAVALLGLLGMTVYQLAFGYALTRVAAGAVAVIIALAPGVTSALAALRLGESLTVRMAIGLAIAFAGALLVTLGSGRAMRFEPLALLVLVSVLATSVYFVWQKPLLARTTPIGFTTLSIFAGTLGLLPFGLHLPEKLLVASAPQIASAVYLGIAPTVLGYLAWNWALSRAPVSTVSSFLYAQPLLVSLFAWLWLGQTLGALVIAGGVLAISGVALTVRGSRAAAPAPVDTLSPRMTGLRQRAASC</sequence>
<feature type="domain" description="EamA" evidence="2">
    <location>
        <begin position="157"/>
        <end position="289"/>
    </location>
</feature>
<dbReference type="PANTHER" id="PTHR12715:SF4">
    <property type="entry name" value="EAMA DOMAIN-CONTAINING PROTEIN"/>
    <property type="match status" value="1"/>
</dbReference>
<dbReference type="Pfam" id="PF00892">
    <property type="entry name" value="EamA"/>
    <property type="match status" value="2"/>
</dbReference>
<dbReference type="SUPFAM" id="SSF103481">
    <property type="entry name" value="Multidrug resistance efflux transporter EmrE"/>
    <property type="match status" value="2"/>
</dbReference>
<keyword evidence="4" id="KW-1185">Reference proteome</keyword>
<feature type="transmembrane region" description="Helical" evidence="1">
    <location>
        <begin position="100"/>
        <end position="119"/>
    </location>
</feature>
<keyword evidence="1" id="KW-0812">Transmembrane</keyword>
<feature type="transmembrane region" description="Helical" evidence="1">
    <location>
        <begin position="185"/>
        <end position="205"/>
    </location>
</feature>
<accession>A0ABP3TT27</accession>
<dbReference type="PANTHER" id="PTHR12715">
    <property type="entry name" value="TRANSPORTER, DRUG/METABOLITE EXPORTER FAMILY"/>
    <property type="match status" value="1"/>
</dbReference>
<organism evidence="3 4">
    <name type="scientific">Dokdonella soli</name>
    <dbReference type="NCBI Taxonomy" id="529810"/>
    <lineage>
        <taxon>Bacteria</taxon>
        <taxon>Pseudomonadati</taxon>
        <taxon>Pseudomonadota</taxon>
        <taxon>Gammaproteobacteria</taxon>
        <taxon>Lysobacterales</taxon>
        <taxon>Rhodanobacteraceae</taxon>
        <taxon>Dokdonella</taxon>
    </lineage>
</organism>
<dbReference type="InterPro" id="IPR000620">
    <property type="entry name" value="EamA_dom"/>
</dbReference>
<feature type="domain" description="EamA" evidence="2">
    <location>
        <begin position="14"/>
        <end position="144"/>
    </location>
</feature>
<feature type="transmembrane region" description="Helical" evidence="1">
    <location>
        <begin position="156"/>
        <end position="173"/>
    </location>
</feature>
<keyword evidence="1" id="KW-1133">Transmembrane helix</keyword>
<evidence type="ECO:0000313" key="3">
    <source>
        <dbReference type="EMBL" id="GAA0715848.1"/>
    </source>
</evidence>
<feature type="transmembrane region" description="Helical" evidence="1">
    <location>
        <begin position="131"/>
        <end position="150"/>
    </location>
</feature>
<evidence type="ECO:0000259" key="2">
    <source>
        <dbReference type="Pfam" id="PF00892"/>
    </source>
</evidence>
<dbReference type="InterPro" id="IPR052756">
    <property type="entry name" value="Alkyne_AA_exporter"/>
</dbReference>